<dbReference type="PANTHER" id="PTHR47941">
    <property type="entry name" value="PENTATRICOPEPTIDE REPEAT-CONTAINING PROTEIN 3, MITOCHONDRIAL"/>
    <property type="match status" value="1"/>
</dbReference>
<dbReference type="AlphaFoldDB" id="A0A8M8UV43"/>
<feature type="repeat" description="PPR" evidence="3">
    <location>
        <begin position="349"/>
        <end position="384"/>
    </location>
</feature>
<proteinExistence type="inferred from homology"/>
<organism evidence="4 5">
    <name type="scientific">Sesamum indicum</name>
    <name type="common">Oriental sesame</name>
    <name type="synonym">Sesamum orientale</name>
    <dbReference type="NCBI Taxonomy" id="4182"/>
    <lineage>
        <taxon>Eukaryota</taxon>
        <taxon>Viridiplantae</taxon>
        <taxon>Streptophyta</taxon>
        <taxon>Embryophyta</taxon>
        <taxon>Tracheophyta</taxon>
        <taxon>Spermatophyta</taxon>
        <taxon>Magnoliopsida</taxon>
        <taxon>eudicotyledons</taxon>
        <taxon>Gunneridae</taxon>
        <taxon>Pentapetalae</taxon>
        <taxon>asterids</taxon>
        <taxon>lamiids</taxon>
        <taxon>Lamiales</taxon>
        <taxon>Pedaliaceae</taxon>
        <taxon>Sesamum</taxon>
    </lineage>
</organism>
<accession>A0A8M8UV43</accession>
<evidence type="ECO:0000313" key="5">
    <source>
        <dbReference type="RefSeq" id="XP_020547814.1"/>
    </source>
</evidence>
<keyword evidence="2" id="KW-0677">Repeat</keyword>
<dbReference type="Gene3D" id="1.25.40.10">
    <property type="entry name" value="Tetratricopeptide repeat domain"/>
    <property type="match status" value="4"/>
</dbReference>
<dbReference type="InterPro" id="IPR002885">
    <property type="entry name" value="PPR_rpt"/>
</dbReference>
<dbReference type="InterPro" id="IPR011990">
    <property type="entry name" value="TPR-like_helical_dom_sf"/>
</dbReference>
<reference evidence="5" key="1">
    <citation type="submission" date="2025-08" db="UniProtKB">
        <authorList>
            <consortium name="RefSeq"/>
        </authorList>
    </citation>
    <scope>IDENTIFICATION</scope>
</reference>
<dbReference type="GeneID" id="105155634"/>
<comment type="similarity">
    <text evidence="1">Belongs to the PPR family. P subfamily.</text>
</comment>
<evidence type="ECO:0000313" key="4">
    <source>
        <dbReference type="Proteomes" id="UP000504604"/>
    </source>
</evidence>
<gene>
    <name evidence="5" type="primary">LOC105155634</name>
</gene>
<dbReference type="RefSeq" id="XP_020547814.1">
    <property type="nucleotide sequence ID" value="XM_020692155.1"/>
</dbReference>
<dbReference type="Pfam" id="PF12854">
    <property type="entry name" value="PPR_1"/>
    <property type="match status" value="3"/>
</dbReference>
<name>A0A8M8UV43_SESIN</name>
<feature type="repeat" description="PPR" evidence="3">
    <location>
        <begin position="61"/>
        <end position="95"/>
    </location>
</feature>
<feature type="repeat" description="PPR" evidence="3">
    <location>
        <begin position="241"/>
        <end position="275"/>
    </location>
</feature>
<dbReference type="NCBIfam" id="TIGR00756">
    <property type="entry name" value="PPR"/>
    <property type="match status" value="4"/>
</dbReference>
<keyword evidence="4" id="KW-1185">Reference proteome</keyword>
<dbReference type="Proteomes" id="UP000504604">
    <property type="component" value="Linkage group LG2"/>
</dbReference>
<evidence type="ECO:0000256" key="1">
    <source>
        <dbReference type="ARBA" id="ARBA00007626"/>
    </source>
</evidence>
<sequence>MFCQKCLKQIKQVDYIFHFCSDTSFCCITRKVKLIRSQKNPLKALDIFNEAKTRYPSYRHNGPVYAAMIRVLGSSGRLAEMKEIVKRMKEDSCECQDSVLAGVIRTYANAGLWDEAISLFKSLPEFNCVNYTESFITLLEIMVKESKLETCYHFFVENCRGWEIKSRTRSLNLLMHALCQIHRSDLALHIFQEMGYQWCYPERETYRTLMRGLCEDGRLTEATHLLHSMFWRVSQKGCGADVSVYRTLLEALCDNGEVEEAVEVLEHVLRKGLKAPRKYYKQLDFGQFHLKDEAGISQAKVLINEALMRGGFPSSDGYRAIAIDLYSEGRIAGGNKVLEEMHKKGFKSSERIYEAKVAALFAAGKVDEAVDVVEREMIANNCVPTIKLHNIVIKGLCDLKESAWAIMYFQKISRQVCCVPDKKTYEYLVDGLCHDGKYMQASRMLEKMLINSYWPGDEIYNKLIHGLCLIGKPYKAVIWLEEMISQAKIPEASVWCSLVSSVCLGRQQSDIWTFNYLSS</sequence>
<dbReference type="Pfam" id="PF01535">
    <property type="entry name" value="PPR"/>
    <property type="match status" value="4"/>
</dbReference>
<dbReference type="PROSITE" id="PS51375">
    <property type="entry name" value="PPR"/>
    <property type="match status" value="4"/>
</dbReference>
<dbReference type="Pfam" id="PF13812">
    <property type="entry name" value="PPR_3"/>
    <property type="match status" value="1"/>
</dbReference>
<evidence type="ECO:0000256" key="3">
    <source>
        <dbReference type="PROSITE-ProRule" id="PRU00708"/>
    </source>
</evidence>
<evidence type="ECO:0000256" key="2">
    <source>
        <dbReference type="ARBA" id="ARBA00022737"/>
    </source>
</evidence>
<feature type="repeat" description="PPR" evidence="3">
    <location>
        <begin position="421"/>
        <end position="455"/>
    </location>
</feature>
<protein>
    <submittedName>
        <fullName evidence="5">Pentatricopeptide repeat-containing protein At1g05600 isoform X1</fullName>
    </submittedName>
</protein>
<dbReference type="KEGG" id="sind:105155634"/>
<dbReference type="OrthoDB" id="767661at2759"/>